<dbReference type="AlphaFoldDB" id="A0A4D4MQE6"/>
<feature type="region of interest" description="Disordered" evidence="2">
    <location>
        <begin position="325"/>
        <end position="347"/>
    </location>
</feature>
<accession>A0A4D4MQE6</accession>
<dbReference type="EMBL" id="BJHY01000001">
    <property type="protein sequence ID" value="GDY74360.1"/>
    <property type="molecule type" value="Genomic_DNA"/>
</dbReference>
<protein>
    <recommendedName>
        <fullName evidence="6">Secreted protein</fullName>
    </recommendedName>
</protein>
<evidence type="ECO:0000256" key="3">
    <source>
        <dbReference type="SAM" id="SignalP"/>
    </source>
</evidence>
<reference evidence="4 5" key="1">
    <citation type="submission" date="2019-04" db="EMBL/GenBank/DDBJ databases">
        <title>Draft genome sequences of Streptomyces avermitilis ATCC 31267.</title>
        <authorList>
            <person name="Komaki H."/>
            <person name="Tamura T."/>
            <person name="Hosoyama A."/>
        </authorList>
    </citation>
    <scope>NUCLEOTIDE SEQUENCE [LARGE SCALE GENOMIC DNA]</scope>
    <source>
        <strain evidence="4 5">ATCC 31267</strain>
    </source>
</reference>
<gene>
    <name evidence="4" type="ORF">SAV31267_038450</name>
</gene>
<dbReference type="Proteomes" id="UP000299211">
    <property type="component" value="Unassembled WGS sequence"/>
</dbReference>
<evidence type="ECO:0000256" key="1">
    <source>
        <dbReference type="SAM" id="Coils"/>
    </source>
</evidence>
<feature type="signal peptide" evidence="3">
    <location>
        <begin position="1"/>
        <end position="29"/>
    </location>
</feature>
<feature type="chain" id="PRO_5020457117" description="Secreted protein" evidence="3">
    <location>
        <begin position="30"/>
        <end position="347"/>
    </location>
</feature>
<dbReference type="Gene3D" id="1.10.287.950">
    <property type="entry name" value="Methyl-accepting chemotaxis protein"/>
    <property type="match status" value="1"/>
</dbReference>
<feature type="coiled-coil region" evidence="1">
    <location>
        <begin position="245"/>
        <end position="272"/>
    </location>
</feature>
<name>A0A4D4MQE6_STRAX</name>
<keyword evidence="1" id="KW-0175">Coiled coil</keyword>
<evidence type="ECO:0000313" key="4">
    <source>
        <dbReference type="EMBL" id="GDY74360.1"/>
    </source>
</evidence>
<proteinExistence type="predicted"/>
<comment type="caution">
    <text evidence="4">The sequence shown here is derived from an EMBL/GenBank/DDBJ whole genome shotgun (WGS) entry which is preliminary data.</text>
</comment>
<keyword evidence="3" id="KW-0732">Signal</keyword>
<sequence>MYLHVKQKIVTLATALCLTVGAGVGTAAAAGPAPKREPEPTLLEIAAKVAKYSDCGSQPLLERPACLKEFALKSAKLGLGVGVFLYVTRDAMKDEGTSFKGLEKELTELHKLKPLLLLDPDKETDPEKKKQIYEQTVKALKAAKPHVDKLRTDVVKASRILDAHTESVEALAVLAVAVGDYYPDPKPVDDRPPKDTWDIAGFFKDINKSLDQINAGFDKMNGALDDMNKATAEVNRGLDKANKGIEKANRGMDKLNEGIKEANKGLNETKKAVDGIGKAASKLHEVPEFDFDFSGIADKIGSKDTTPGNGPRRSAGCRCCSTCCPGSGTARASSRPSPAPTWPPVRR</sequence>
<evidence type="ECO:0000256" key="2">
    <source>
        <dbReference type="SAM" id="MobiDB-lite"/>
    </source>
</evidence>
<evidence type="ECO:0000313" key="5">
    <source>
        <dbReference type="Proteomes" id="UP000299211"/>
    </source>
</evidence>
<evidence type="ECO:0008006" key="6">
    <source>
        <dbReference type="Google" id="ProtNLM"/>
    </source>
</evidence>
<feature type="compositionally biased region" description="Pro residues" evidence="2">
    <location>
        <begin position="337"/>
        <end position="347"/>
    </location>
</feature>
<organism evidence="4 5">
    <name type="scientific">Streptomyces avermitilis</name>
    <dbReference type="NCBI Taxonomy" id="33903"/>
    <lineage>
        <taxon>Bacteria</taxon>
        <taxon>Bacillati</taxon>
        <taxon>Actinomycetota</taxon>
        <taxon>Actinomycetes</taxon>
        <taxon>Kitasatosporales</taxon>
        <taxon>Streptomycetaceae</taxon>
        <taxon>Streptomyces</taxon>
    </lineage>
</organism>